<reference evidence="1" key="1">
    <citation type="submission" date="2018-06" db="EMBL/GenBank/DDBJ databases">
        <authorList>
            <person name="Zhirakovskaya E."/>
        </authorList>
    </citation>
    <scope>NUCLEOTIDE SEQUENCE</scope>
</reference>
<protein>
    <submittedName>
        <fullName evidence="1">Uncharacterized protein</fullName>
    </submittedName>
</protein>
<organism evidence="1">
    <name type="scientific">hydrothermal vent metagenome</name>
    <dbReference type="NCBI Taxonomy" id="652676"/>
    <lineage>
        <taxon>unclassified sequences</taxon>
        <taxon>metagenomes</taxon>
        <taxon>ecological metagenomes</taxon>
    </lineage>
</organism>
<name>A0A3B0VQT2_9ZZZZ</name>
<dbReference type="EMBL" id="UOFB01000107">
    <property type="protein sequence ID" value="VAW45905.1"/>
    <property type="molecule type" value="Genomic_DNA"/>
</dbReference>
<dbReference type="AlphaFoldDB" id="A0A3B0VQT2"/>
<gene>
    <name evidence="1" type="ORF">MNBD_GAMMA04-721</name>
</gene>
<accession>A0A3B0VQT2</accession>
<feature type="non-terminal residue" evidence="1">
    <location>
        <position position="1"/>
    </location>
</feature>
<sequence>EIDTISWKNGADLAPEFLYYQSFKDDKSLTEQFKQWGYI</sequence>
<proteinExistence type="predicted"/>
<evidence type="ECO:0000313" key="1">
    <source>
        <dbReference type="EMBL" id="VAW45905.1"/>
    </source>
</evidence>